<dbReference type="GO" id="GO:0005829">
    <property type="term" value="C:cytosol"/>
    <property type="evidence" value="ECO:0007669"/>
    <property type="project" value="TreeGrafter"/>
</dbReference>
<evidence type="ECO:0000313" key="15">
    <source>
        <dbReference type="Proteomes" id="UP000094389"/>
    </source>
</evidence>
<dbReference type="InterPro" id="IPR018282">
    <property type="entry name" value="Ribosomal_eS6_CS"/>
</dbReference>
<evidence type="ECO:0000256" key="8">
    <source>
        <dbReference type="ARBA" id="ARBA00023157"/>
    </source>
</evidence>
<reference evidence="14 15" key="1">
    <citation type="journal article" date="2016" name="Proc. Natl. Acad. Sci. U.S.A.">
        <title>Comparative genomics of biotechnologically important yeasts.</title>
        <authorList>
            <person name="Riley R."/>
            <person name="Haridas S."/>
            <person name="Wolfe K.H."/>
            <person name="Lopes M.R."/>
            <person name="Hittinger C.T."/>
            <person name="Goeker M."/>
            <person name="Salamov A.A."/>
            <person name="Wisecaver J.H."/>
            <person name="Long T.M."/>
            <person name="Calvey C.H."/>
            <person name="Aerts A.L."/>
            <person name="Barry K.W."/>
            <person name="Choi C."/>
            <person name="Clum A."/>
            <person name="Coughlan A.Y."/>
            <person name="Deshpande S."/>
            <person name="Douglass A.P."/>
            <person name="Hanson S.J."/>
            <person name="Klenk H.-P."/>
            <person name="LaButti K.M."/>
            <person name="Lapidus A."/>
            <person name="Lindquist E.A."/>
            <person name="Lipzen A.M."/>
            <person name="Meier-Kolthoff J.P."/>
            <person name="Ohm R.A."/>
            <person name="Otillar R.P."/>
            <person name="Pangilinan J.L."/>
            <person name="Peng Y."/>
            <person name="Rokas A."/>
            <person name="Rosa C.A."/>
            <person name="Scheuner C."/>
            <person name="Sibirny A.A."/>
            <person name="Slot J.C."/>
            <person name="Stielow J.B."/>
            <person name="Sun H."/>
            <person name="Kurtzman C.P."/>
            <person name="Blackwell M."/>
            <person name="Grigoriev I.V."/>
            <person name="Jeffries T.W."/>
        </authorList>
    </citation>
    <scope>NUCLEOTIDE SEQUENCE [LARGE SCALE GENOMIC DNA]</scope>
    <source>
        <strain evidence="15">ATCC 18201 / CBS 1600 / BCRC 20928 / JCM 3617 / NBRC 0987 / NRRL Y-1542</strain>
    </source>
</reference>
<dbReference type="PANTHER" id="PTHR42737">
    <property type="entry name" value="GLUTATHIONE REDUCTASE"/>
    <property type="match status" value="1"/>
</dbReference>
<dbReference type="PRINTS" id="PR00368">
    <property type="entry name" value="FADPNR"/>
</dbReference>
<dbReference type="InterPro" id="IPR023753">
    <property type="entry name" value="FAD/NAD-binding_dom"/>
</dbReference>
<dbReference type="SUPFAM" id="SSF51905">
    <property type="entry name" value="FAD/NAD(P)-binding domain"/>
    <property type="match status" value="1"/>
</dbReference>
<protein>
    <recommendedName>
        <fullName evidence="12">Glutathione reductase</fullName>
        <ecNumber evidence="12">1.8.1.7</ecNumber>
    </recommendedName>
</protein>
<dbReference type="InterPro" id="IPR020924">
    <property type="entry name" value="Ribosomal_eS6_arc"/>
</dbReference>
<name>A0A1E4RX99_CYBJN</name>
<dbReference type="GO" id="GO:0003735">
    <property type="term" value="F:structural constituent of ribosome"/>
    <property type="evidence" value="ECO:0007669"/>
    <property type="project" value="InterPro"/>
</dbReference>
<keyword evidence="6" id="KW-0689">Ribosomal protein</keyword>
<dbReference type="EC" id="1.8.1.7" evidence="12"/>
<dbReference type="InterPro" id="IPR006322">
    <property type="entry name" value="Glutathione_Rdtase_euk/bac"/>
</dbReference>
<dbReference type="Gene3D" id="3.30.390.30">
    <property type="match status" value="1"/>
</dbReference>
<keyword evidence="8" id="KW-1015">Disulfide bond</keyword>
<dbReference type="PANTHER" id="PTHR42737:SF2">
    <property type="entry name" value="GLUTATHIONE REDUCTASE"/>
    <property type="match status" value="1"/>
</dbReference>
<keyword evidence="15" id="KW-1185">Reference proteome</keyword>
<keyword evidence="10 12" id="KW-0676">Redox-active center</keyword>
<comment type="cofactor">
    <cofactor evidence="1 12">
        <name>FAD</name>
        <dbReference type="ChEBI" id="CHEBI:57692"/>
    </cofactor>
</comment>
<comment type="similarity">
    <text evidence="3">Belongs to the eukaryotic ribosomal protein eS6 family.</text>
</comment>
<evidence type="ECO:0000256" key="2">
    <source>
        <dbReference type="ARBA" id="ARBA00007532"/>
    </source>
</evidence>
<dbReference type="InterPro" id="IPR001377">
    <property type="entry name" value="Ribosomal_eS6"/>
</dbReference>
<comment type="similarity">
    <text evidence="2 12">Belongs to the class-I pyridine nucleotide-disulfide oxidoreductase family.</text>
</comment>
<keyword evidence="12" id="KW-0963">Cytoplasm</keyword>
<dbReference type="InterPro" id="IPR046952">
    <property type="entry name" value="GSHR/TRXR-like"/>
</dbReference>
<keyword evidence="12" id="KW-0521">NADP</keyword>
<dbReference type="GeneID" id="30988199"/>
<dbReference type="PROSITE" id="PS00076">
    <property type="entry name" value="PYRIDINE_REDOX_1"/>
    <property type="match status" value="1"/>
</dbReference>
<dbReference type="GO" id="GO:0006412">
    <property type="term" value="P:translation"/>
    <property type="evidence" value="ECO:0007669"/>
    <property type="project" value="InterPro"/>
</dbReference>
<dbReference type="GO" id="GO:0050660">
    <property type="term" value="F:flavin adenine dinucleotide binding"/>
    <property type="evidence" value="ECO:0007669"/>
    <property type="project" value="InterPro"/>
</dbReference>
<evidence type="ECO:0000256" key="5">
    <source>
        <dbReference type="ARBA" id="ARBA00022827"/>
    </source>
</evidence>
<dbReference type="SUPFAM" id="SSF55424">
    <property type="entry name" value="FAD/NAD-linked reductases, dimerisation (C-terminal) domain"/>
    <property type="match status" value="1"/>
</dbReference>
<evidence type="ECO:0000256" key="4">
    <source>
        <dbReference type="ARBA" id="ARBA00022630"/>
    </source>
</evidence>
<evidence type="ECO:0000256" key="7">
    <source>
        <dbReference type="ARBA" id="ARBA00023002"/>
    </source>
</evidence>
<evidence type="ECO:0000256" key="1">
    <source>
        <dbReference type="ARBA" id="ARBA00001974"/>
    </source>
</evidence>
<dbReference type="FunFam" id="3.50.50.60:FF:000235">
    <property type="entry name" value="Glutathione reductase"/>
    <property type="match status" value="1"/>
</dbReference>
<dbReference type="AlphaFoldDB" id="A0A1E4RX99"/>
<evidence type="ECO:0000256" key="9">
    <source>
        <dbReference type="ARBA" id="ARBA00023274"/>
    </source>
</evidence>
<keyword evidence="7 12" id="KW-0560">Oxidoreductase</keyword>
<evidence type="ECO:0000259" key="13">
    <source>
        <dbReference type="Pfam" id="PF07992"/>
    </source>
</evidence>
<dbReference type="RefSeq" id="XP_020068889.1">
    <property type="nucleotide sequence ID" value="XM_020213803.1"/>
</dbReference>
<dbReference type="InterPro" id="IPR012999">
    <property type="entry name" value="Pyr_OxRdtase_I_AS"/>
</dbReference>
<keyword evidence="5 12" id="KW-0274">FAD</keyword>
<dbReference type="GO" id="GO:0006749">
    <property type="term" value="P:glutathione metabolic process"/>
    <property type="evidence" value="ECO:0007669"/>
    <property type="project" value="InterPro"/>
</dbReference>
<dbReference type="EMBL" id="KV453937">
    <property type="protein sequence ID" value="ODV71850.1"/>
    <property type="molecule type" value="Genomic_DNA"/>
</dbReference>
<dbReference type="Pfam" id="PF07992">
    <property type="entry name" value="Pyr_redox_2"/>
    <property type="match status" value="1"/>
</dbReference>
<dbReference type="OMA" id="VTMAPWG"/>
<gene>
    <name evidence="14" type="ORF">CYBJADRAFT_163821</name>
</gene>
<evidence type="ECO:0000313" key="14">
    <source>
        <dbReference type="EMBL" id="ODV71850.1"/>
    </source>
</evidence>
<keyword evidence="9" id="KW-0687">Ribonucleoprotein</keyword>
<dbReference type="GO" id="GO:0005840">
    <property type="term" value="C:ribosome"/>
    <property type="evidence" value="ECO:0007669"/>
    <property type="project" value="UniProtKB-KW"/>
</dbReference>
<accession>A0A1E4RX99</accession>
<dbReference type="Proteomes" id="UP000094389">
    <property type="component" value="Unassembled WGS sequence"/>
</dbReference>
<dbReference type="OrthoDB" id="10260596at2759"/>
<dbReference type="GO" id="GO:0005739">
    <property type="term" value="C:mitochondrion"/>
    <property type="evidence" value="ECO:0007669"/>
    <property type="project" value="TreeGrafter"/>
</dbReference>
<dbReference type="GO" id="GO:0034599">
    <property type="term" value="P:cellular response to oxidative stress"/>
    <property type="evidence" value="ECO:0007669"/>
    <property type="project" value="TreeGrafter"/>
</dbReference>
<dbReference type="GO" id="GO:0045454">
    <property type="term" value="P:cell redox homeostasis"/>
    <property type="evidence" value="ECO:0007669"/>
    <property type="project" value="InterPro"/>
</dbReference>
<dbReference type="HAMAP" id="MF_00512">
    <property type="entry name" value="Ribosomal_eS6"/>
    <property type="match status" value="1"/>
</dbReference>
<dbReference type="GO" id="GO:0004362">
    <property type="term" value="F:glutathione-disulfide reductase (NADPH) activity"/>
    <property type="evidence" value="ECO:0007669"/>
    <property type="project" value="UniProtKB-EC"/>
</dbReference>
<evidence type="ECO:0000256" key="10">
    <source>
        <dbReference type="ARBA" id="ARBA00023284"/>
    </source>
</evidence>
<comment type="subcellular location">
    <subcellularLocation>
        <location evidence="12">Cytoplasm</location>
    </subcellularLocation>
</comment>
<dbReference type="NCBIfam" id="TIGR01421">
    <property type="entry name" value="gluta_reduc_1"/>
    <property type="match status" value="1"/>
</dbReference>
<dbReference type="SMART" id="SM01405">
    <property type="entry name" value="Ribosomal_S6e"/>
    <property type="match status" value="1"/>
</dbReference>
<keyword evidence="4 12" id="KW-0285">Flavoprotein</keyword>
<comment type="function">
    <text evidence="12">Catalyzes the reduction of glutathione disulfide (GSSG) to reduced glutathione (GSH). Constitutes the major mechanism to maintain a high GSH:GSSG ratio in the cytosol.</text>
</comment>
<comment type="catalytic activity">
    <reaction evidence="11 12">
        <text>2 glutathione + NADP(+) = glutathione disulfide + NADPH + H(+)</text>
        <dbReference type="Rhea" id="RHEA:11740"/>
        <dbReference type="ChEBI" id="CHEBI:15378"/>
        <dbReference type="ChEBI" id="CHEBI:57783"/>
        <dbReference type="ChEBI" id="CHEBI:57925"/>
        <dbReference type="ChEBI" id="CHEBI:58297"/>
        <dbReference type="ChEBI" id="CHEBI:58349"/>
        <dbReference type="EC" id="1.8.1.7"/>
    </reaction>
</comment>
<evidence type="ECO:0000256" key="12">
    <source>
        <dbReference type="RuleBase" id="RU365016"/>
    </source>
</evidence>
<dbReference type="Gene3D" id="3.50.50.60">
    <property type="entry name" value="FAD/NAD(P)-binding domain"/>
    <property type="match status" value="2"/>
</dbReference>
<dbReference type="InterPro" id="IPR036188">
    <property type="entry name" value="FAD/NAD-bd_sf"/>
</dbReference>
<evidence type="ECO:0000256" key="11">
    <source>
        <dbReference type="ARBA" id="ARBA00049142"/>
    </source>
</evidence>
<dbReference type="PRINTS" id="PR00411">
    <property type="entry name" value="PNDRDTASEI"/>
</dbReference>
<evidence type="ECO:0000256" key="6">
    <source>
        <dbReference type="ARBA" id="ARBA00022980"/>
    </source>
</evidence>
<evidence type="ECO:0000256" key="3">
    <source>
        <dbReference type="ARBA" id="ARBA00009312"/>
    </source>
</evidence>
<dbReference type="GO" id="GO:0050661">
    <property type="term" value="F:NADP binding"/>
    <property type="evidence" value="ECO:0007669"/>
    <property type="project" value="InterPro"/>
</dbReference>
<dbReference type="Gene3D" id="1.20.5.2650">
    <property type="match status" value="1"/>
</dbReference>
<dbReference type="InterPro" id="IPR016156">
    <property type="entry name" value="FAD/NAD-linked_Rdtase_dimer_sf"/>
</dbReference>
<dbReference type="GO" id="GO:1990904">
    <property type="term" value="C:ribonucleoprotein complex"/>
    <property type="evidence" value="ECO:0007669"/>
    <property type="project" value="UniProtKB-KW"/>
</dbReference>
<organism evidence="14 15">
    <name type="scientific">Cyberlindnera jadinii (strain ATCC 18201 / CBS 1600 / BCRC 20928 / JCM 3617 / NBRC 0987 / NRRL Y-1542)</name>
    <name type="common">Torula yeast</name>
    <name type="synonym">Candida utilis</name>
    <dbReference type="NCBI Taxonomy" id="983966"/>
    <lineage>
        <taxon>Eukaryota</taxon>
        <taxon>Fungi</taxon>
        <taxon>Dikarya</taxon>
        <taxon>Ascomycota</taxon>
        <taxon>Saccharomycotina</taxon>
        <taxon>Saccharomycetes</taxon>
        <taxon>Phaffomycetales</taxon>
        <taxon>Phaffomycetaceae</taxon>
        <taxon>Cyberlindnera</taxon>
    </lineage>
</organism>
<dbReference type="Pfam" id="PF01092">
    <property type="entry name" value="Ribosomal_S6e"/>
    <property type="match status" value="1"/>
</dbReference>
<feature type="domain" description="FAD/NAD(P)-binding" evidence="13">
    <location>
        <begin position="10"/>
        <end position="328"/>
    </location>
</feature>
<proteinExistence type="inferred from homology"/>
<dbReference type="PROSITE" id="PS00578">
    <property type="entry name" value="RIBOSOMAL_S6E"/>
    <property type="match status" value="1"/>
</dbReference>
<dbReference type="STRING" id="983966.A0A1E4RX99"/>
<dbReference type="NCBIfam" id="NF004776">
    <property type="entry name" value="PRK06116.1"/>
    <property type="match status" value="1"/>
</dbReference>
<sequence>MTKTGAKHFEYIVIGGGSGGVASSRRAGSYGVKTLLIEGNHVGGTCVNVGCVPKKVMWYASSVAQRISEAKDYGFDVDPKLAKTFNWGYFTHKRDAYIEKLNGIYERNLKNDNVELLYGWAKFNKDGAVEVTKKDGSCETFTGDKILIATGGKPIAPTIPGSEYIIDSNGFFSLKEQPKRVAIVGGGYIGVEFTGLLHGLGSETHLILRDDQILVRFDDSIRDTVLGHYADTGVNIHYETEVKSVEKIESGALKLTLSTGSMLEVDALIWTVGRRTFLGLGLENVGVQVTDRGLVKVDEYQNTTTANIYALGDVTGQLDLTPVAISAGRKLANRLFGPAKFKAQKQNYTNVPSALFSHPEAGSVGLSEVDAIEKYGKDNLKIYRSRFTPMYYAMVEQKSPVSYKIICAGPEEKVVGLHLVGDYSSEILQGFSVAIMMGATKADFDSLNIAYPANGSQKTYDIDDDHRLRVFYEKRIGQEVEGDSVGDEFKGYVFKISGGNDKQGFPMKQGVLLPNRVKLLLAKGHSCYRPRRNGERKRKSVRGAIVGQDLAVLSLVIVKQGDAELEGLTDTQVPKRLGPKRANNIRKFFGLTKEDDVRQYVIRREVVKGEKKYTKAPKIQRLVTPQTLQRKRHLKALKIRNAQAQRDAAAEYAHLLAQRLHERKAERAEVRKRRASSLKA</sequence>